<keyword evidence="3" id="KW-1185">Reference proteome</keyword>
<gene>
    <name evidence="2" type="ordered locus">Celal_0950</name>
</gene>
<dbReference type="SUPFAM" id="SSF82185">
    <property type="entry name" value="Histone H3 K4-specific methyltransferase SET7/9 N-terminal domain"/>
    <property type="match status" value="1"/>
</dbReference>
<dbReference type="STRING" id="688270.Celal_0950"/>
<dbReference type="eggNOG" id="COG2849">
    <property type="taxonomic scope" value="Bacteria"/>
</dbReference>
<sequence length="160" mass="19116">MYLKAFFYVCAFVLMKTSVFAKTYSKNYYKTGKIKSEGWVDNGNKNGYWKFYYKNGNLSEQGHYKQNSKTDYWVYFTEKGTLKQEGSYSYGQKYNWWLFYNSKGQINHKCQLSKGVKDGYCLKYIDEKLSSAEKYKNGEKIKEWFSFSSFRSENKLSDLR</sequence>
<name>E6X4H5_CELAD</name>
<protein>
    <submittedName>
        <fullName evidence="2">Hypothetical exported 24-amino acid repeat protein</fullName>
    </submittedName>
</protein>
<feature type="chain" id="PRO_5003212568" evidence="1">
    <location>
        <begin position="22"/>
        <end position="160"/>
    </location>
</feature>
<proteinExistence type="predicted"/>
<evidence type="ECO:0000313" key="2">
    <source>
        <dbReference type="EMBL" id="ADV48275.1"/>
    </source>
</evidence>
<dbReference type="AlphaFoldDB" id="E6X4H5"/>
<organism evidence="2 3">
    <name type="scientific">Cellulophaga algicola (strain DSM 14237 / IC166 / ACAM 630)</name>
    <dbReference type="NCBI Taxonomy" id="688270"/>
    <lineage>
        <taxon>Bacteria</taxon>
        <taxon>Pseudomonadati</taxon>
        <taxon>Bacteroidota</taxon>
        <taxon>Flavobacteriia</taxon>
        <taxon>Flavobacteriales</taxon>
        <taxon>Flavobacteriaceae</taxon>
        <taxon>Cellulophaga</taxon>
    </lineage>
</organism>
<dbReference type="Proteomes" id="UP000008634">
    <property type="component" value="Chromosome"/>
</dbReference>
<keyword evidence="1" id="KW-0732">Signal</keyword>
<dbReference type="KEGG" id="cao:Celal_0950"/>
<accession>E6X4H5</accession>
<evidence type="ECO:0000313" key="3">
    <source>
        <dbReference type="Proteomes" id="UP000008634"/>
    </source>
</evidence>
<evidence type="ECO:0000256" key="1">
    <source>
        <dbReference type="SAM" id="SignalP"/>
    </source>
</evidence>
<dbReference type="HOGENOM" id="CLU_139631_0_0_10"/>
<feature type="signal peptide" evidence="1">
    <location>
        <begin position="1"/>
        <end position="21"/>
    </location>
</feature>
<dbReference type="Gene3D" id="3.90.930.1">
    <property type="match status" value="1"/>
</dbReference>
<dbReference type="EMBL" id="CP002453">
    <property type="protein sequence ID" value="ADV48275.1"/>
    <property type="molecule type" value="Genomic_DNA"/>
</dbReference>
<reference evidence="2 3" key="1">
    <citation type="journal article" date="2010" name="Stand. Genomic Sci.">
        <title>Complete genome sequence of Cellulophaga algicola type strain (IC166).</title>
        <authorList>
            <person name="Abt B."/>
            <person name="Lu M."/>
            <person name="Misra M."/>
            <person name="Han C."/>
            <person name="Nolan M."/>
            <person name="Lucas S."/>
            <person name="Hammon N."/>
            <person name="Deshpande S."/>
            <person name="Cheng J.F."/>
            <person name="Tapia R."/>
            <person name="Goodwin L."/>
            <person name="Pitluck S."/>
            <person name="Liolios K."/>
            <person name="Pagani I."/>
            <person name="Ivanova N."/>
            <person name="Mavromatis K."/>
            <person name="Ovchinikova G."/>
            <person name="Pati A."/>
            <person name="Chen A."/>
            <person name="Palaniappan K."/>
            <person name="Land M."/>
            <person name="Hauser L."/>
            <person name="Chang Y.J."/>
            <person name="Jeffries C.D."/>
            <person name="Detter J.C."/>
            <person name="Brambilla E."/>
            <person name="Rohde M."/>
            <person name="Tindall B.J."/>
            <person name="Goker M."/>
            <person name="Woyke T."/>
            <person name="Bristow J."/>
            <person name="Eisen J.A."/>
            <person name="Markowitz V."/>
            <person name="Hugenholtz P."/>
            <person name="Kyrpides N.C."/>
            <person name="Klenk H.P."/>
            <person name="Lapidus A."/>
        </authorList>
    </citation>
    <scope>NUCLEOTIDE SEQUENCE [LARGE SCALE GENOMIC DNA]</scope>
    <source>
        <strain evidence="3">DSM 14237 / IC166 / ACAM 630</strain>
    </source>
</reference>